<evidence type="ECO:0000259" key="9">
    <source>
        <dbReference type="PROSITE" id="PS51118"/>
    </source>
</evidence>
<keyword evidence="3" id="KW-1003">Cell membrane</keyword>
<feature type="transmembrane region" description="Helical" evidence="7">
    <location>
        <begin position="361"/>
        <end position="379"/>
    </location>
</feature>
<feature type="transmembrane region" description="Helical" evidence="7">
    <location>
        <begin position="312"/>
        <end position="331"/>
    </location>
</feature>
<proteinExistence type="predicted"/>
<dbReference type="SUPFAM" id="SSF46785">
    <property type="entry name" value="Winged helix' DNA-binding domain"/>
    <property type="match status" value="1"/>
</dbReference>
<dbReference type="InterPro" id="IPR002577">
    <property type="entry name" value="HTH_HxlR"/>
</dbReference>
<dbReference type="InterPro" id="IPR011701">
    <property type="entry name" value="MFS"/>
</dbReference>
<keyword evidence="5 7" id="KW-1133">Transmembrane helix</keyword>
<evidence type="ECO:0000259" key="8">
    <source>
        <dbReference type="PROSITE" id="PS50850"/>
    </source>
</evidence>
<feature type="transmembrane region" description="Helical" evidence="7">
    <location>
        <begin position="497"/>
        <end position="516"/>
    </location>
</feature>
<gene>
    <name evidence="10" type="ORF">FB558_7602</name>
</gene>
<dbReference type="OrthoDB" id="9066401at2"/>
<feature type="transmembrane region" description="Helical" evidence="7">
    <location>
        <begin position="275"/>
        <end position="300"/>
    </location>
</feature>
<dbReference type="GO" id="GO:0022857">
    <property type="term" value="F:transmembrane transporter activity"/>
    <property type="evidence" value="ECO:0007669"/>
    <property type="project" value="InterPro"/>
</dbReference>
<name>A0A543D188_9PSEU</name>
<keyword evidence="4 7" id="KW-0812">Transmembrane</keyword>
<comment type="subcellular location">
    <subcellularLocation>
        <location evidence="1">Cell membrane</location>
        <topology evidence="1">Multi-pass membrane protein</topology>
    </subcellularLocation>
</comment>
<evidence type="ECO:0000313" key="10">
    <source>
        <dbReference type="EMBL" id="TQM02958.1"/>
    </source>
</evidence>
<dbReference type="PANTHER" id="PTHR43045:SF1">
    <property type="entry name" value="SHIKIMATE TRANSPORTER"/>
    <property type="match status" value="1"/>
</dbReference>
<dbReference type="Proteomes" id="UP000315677">
    <property type="component" value="Unassembled WGS sequence"/>
</dbReference>
<evidence type="ECO:0000256" key="2">
    <source>
        <dbReference type="ARBA" id="ARBA00022448"/>
    </source>
</evidence>
<dbReference type="Pfam" id="PF07690">
    <property type="entry name" value="MFS_1"/>
    <property type="match status" value="1"/>
</dbReference>
<dbReference type="Pfam" id="PF00083">
    <property type="entry name" value="Sugar_tr"/>
    <property type="match status" value="1"/>
</dbReference>
<evidence type="ECO:0000256" key="7">
    <source>
        <dbReference type="SAM" id="Phobius"/>
    </source>
</evidence>
<comment type="caution">
    <text evidence="10">The sequence shown here is derived from an EMBL/GenBank/DDBJ whole genome shotgun (WGS) entry which is preliminary data.</text>
</comment>
<organism evidence="10 11">
    <name type="scientific">Pseudonocardia kunmingensis</name>
    <dbReference type="NCBI Taxonomy" id="630975"/>
    <lineage>
        <taxon>Bacteria</taxon>
        <taxon>Bacillati</taxon>
        <taxon>Actinomycetota</taxon>
        <taxon>Actinomycetes</taxon>
        <taxon>Pseudonocardiales</taxon>
        <taxon>Pseudonocardiaceae</taxon>
        <taxon>Pseudonocardia</taxon>
    </lineage>
</organism>
<keyword evidence="6 7" id="KW-0472">Membrane</keyword>
<keyword evidence="11" id="KW-1185">Reference proteome</keyword>
<feature type="transmembrane region" description="Helical" evidence="7">
    <location>
        <begin position="399"/>
        <end position="419"/>
    </location>
</feature>
<dbReference type="PROSITE" id="PS50850">
    <property type="entry name" value="MFS"/>
    <property type="match status" value="1"/>
</dbReference>
<accession>A0A543D188</accession>
<keyword evidence="2" id="KW-0813">Transport</keyword>
<feature type="transmembrane region" description="Helical" evidence="7">
    <location>
        <begin position="209"/>
        <end position="227"/>
    </location>
</feature>
<dbReference type="Pfam" id="PF01638">
    <property type="entry name" value="HxlR"/>
    <property type="match status" value="1"/>
</dbReference>
<feature type="domain" description="HTH hxlR-type" evidence="9">
    <location>
        <begin position="1"/>
        <end position="95"/>
    </location>
</feature>
<dbReference type="PROSITE" id="PS00217">
    <property type="entry name" value="SUGAR_TRANSPORT_2"/>
    <property type="match status" value="1"/>
</dbReference>
<dbReference type="Gene3D" id="3.30.1050.10">
    <property type="entry name" value="SCP2 sterol-binding domain"/>
    <property type="match status" value="1"/>
</dbReference>
<dbReference type="AlphaFoldDB" id="A0A543D188"/>
<feature type="transmembrane region" description="Helical" evidence="7">
    <location>
        <begin position="454"/>
        <end position="476"/>
    </location>
</feature>
<evidence type="ECO:0000256" key="5">
    <source>
        <dbReference type="ARBA" id="ARBA00022989"/>
    </source>
</evidence>
<evidence type="ECO:0000313" key="11">
    <source>
        <dbReference type="Proteomes" id="UP000315677"/>
    </source>
</evidence>
<feature type="domain" description="Major facilitator superfamily (MFS) profile" evidence="8">
    <location>
        <begin position="120"/>
        <end position="546"/>
    </location>
</feature>
<dbReference type="PROSITE" id="PS51118">
    <property type="entry name" value="HTH_HXLR"/>
    <property type="match status" value="1"/>
</dbReference>
<dbReference type="SUPFAM" id="SSF55718">
    <property type="entry name" value="SCP-like"/>
    <property type="match status" value="1"/>
</dbReference>
<dbReference type="InterPro" id="IPR005829">
    <property type="entry name" value="Sugar_transporter_CS"/>
</dbReference>
<reference evidence="10 11" key="1">
    <citation type="submission" date="2019-06" db="EMBL/GenBank/DDBJ databases">
        <title>Sequencing the genomes of 1000 actinobacteria strains.</title>
        <authorList>
            <person name="Klenk H.-P."/>
        </authorList>
    </citation>
    <scope>NUCLEOTIDE SEQUENCE [LARGE SCALE GENOMIC DNA]</scope>
    <source>
        <strain evidence="10 11">DSM 45301</strain>
    </source>
</reference>
<evidence type="ECO:0000256" key="3">
    <source>
        <dbReference type="ARBA" id="ARBA00022475"/>
    </source>
</evidence>
<dbReference type="InterPro" id="IPR036390">
    <property type="entry name" value="WH_DNA-bd_sf"/>
</dbReference>
<dbReference type="EMBL" id="VFPA01000006">
    <property type="protein sequence ID" value="TQM02958.1"/>
    <property type="molecule type" value="Genomic_DNA"/>
</dbReference>
<evidence type="ECO:0000256" key="6">
    <source>
        <dbReference type="ARBA" id="ARBA00023136"/>
    </source>
</evidence>
<dbReference type="Gene3D" id="1.10.10.10">
    <property type="entry name" value="Winged helix-like DNA-binding domain superfamily/Winged helix DNA-binding domain"/>
    <property type="match status" value="1"/>
</dbReference>
<dbReference type="InterPro" id="IPR036388">
    <property type="entry name" value="WH-like_DNA-bd_sf"/>
</dbReference>
<dbReference type="CDD" id="cd17369">
    <property type="entry name" value="MFS_ShiA_like"/>
    <property type="match status" value="1"/>
</dbReference>
<feature type="transmembrane region" description="Helical" evidence="7">
    <location>
        <begin position="428"/>
        <end position="448"/>
    </location>
</feature>
<dbReference type="InterPro" id="IPR036527">
    <property type="entry name" value="SCP2_sterol-bd_dom_sf"/>
</dbReference>
<dbReference type="PANTHER" id="PTHR43045">
    <property type="entry name" value="SHIKIMATE TRANSPORTER"/>
    <property type="match status" value="1"/>
</dbReference>
<feature type="transmembrane region" description="Helical" evidence="7">
    <location>
        <begin position="522"/>
        <end position="541"/>
    </location>
</feature>
<dbReference type="InterPro" id="IPR020846">
    <property type="entry name" value="MFS_dom"/>
</dbReference>
<protein>
    <submittedName>
        <fullName evidence="10">HxlR family transcriptional regulator</fullName>
    </submittedName>
</protein>
<dbReference type="RefSeq" id="WP_142062580.1">
    <property type="nucleotide sequence ID" value="NZ_VFPA01000006.1"/>
</dbReference>
<dbReference type="SUPFAM" id="SSF103473">
    <property type="entry name" value="MFS general substrate transporter"/>
    <property type="match status" value="1"/>
</dbReference>
<dbReference type="Gene3D" id="1.20.1250.20">
    <property type="entry name" value="MFS general substrate transporter like domains"/>
    <property type="match status" value="2"/>
</dbReference>
<dbReference type="GO" id="GO:0005886">
    <property type="term" value="C:plasma membrane"/>
    <property type="evidence" value="ECO:0007669"/>
    <property type="project" value="UniProtKB-SubCell"/>
</dbReference>
<sequence length="564" mass="60623">MHSRVGRSGERLLEVRELLLGPKRFGDLRAGLPGAGADMVTVRLRDLESHGVVRRRRLPAPASAWVYELTEWGADLEPVVVALARWSVRSPEMAERADEPLSVDSAVLSLRVLFDPRAAAAATVAVGLVVDEQPFRVHVDRGRLEIVRGAAPDADVQLTTDPHTLAALVQGARDVDGACRSGHLGVTGDPGVGREFFGHFGDRIGRKNVLIATLLLVGGATFLIGFVPSYDTIGIAAPVLLVLFRLLQGFGAGAEYSGAVIYAVEHAPPDRRGWFGSWSPMGVSLGTLLASGVFALVSTLPEEQFLSWGWRVPFWISIVLVGVGLYLRLSLAETPVFAQARERRDVLRTPIAHALKTQPRSFVVVIGARFAENALGYLFPTWSISYLSTQLGYSRTTALIAVTIATCAQLVMVPVWSILSDRIGRRPVYAGAALFCALFAFPYFLLLQTGSTPVVVFAMAAAVGIGVAGMFGPQAAYFTELFGPRVRYSGFAFARELGSILAGGPAPFLASLLLVWSGGTPWAVAGYMVVLSLITVFAVLWGPETYRSDILAEPTVRAASPERK</sequence>
<dbReference type="InterPro" id="IPR036259">
    <property type="entry name" value="MFS_trans_sf"/>
</dbReference>
<evidence type="ECO:0000256" key="4">
    <source>
        <dbReference type="ARBA" id="ARBA00022692"/>
    </source>
</evidence>
<evidence type="ECO:0000256" key="1">
    <source>
        <dbReference type="ARBA" id="ARBA00004651"/>
    </source>
</evidence>
<feature type="transmembrane region" description="Helical" evidence="7">
    <location>
        <begin position="233"/>
        <end position="254"/>
    </location>
</feature>
<dbReference type="InterPro" id="IPR005828">
    <property type="entry name" value="MFS_sugar_transport-like"/>
</dbReference>